<evidence type="ECO:0000313" key="2">
    <source>
        <dbReference type="Proteomes" id="UP001266305"/>
    </source>
</evidence>
<organism evidence="1 2">
    <name type="scientific">Saguinus oedipus</name>
    <name type="common">Cotton-top tamarin</name>
    <name type="synonym">Oedipomidas oedipus</name>
    <dbReference type="NCBI Taxonomy" id="9490"/>
    <lineage>
        <taxon>Eukaryota</taxon>
        <taxon>Metazoa</taxon>
        <taxon>Chordata</taxon>
        <taxon>Craniata</taxon>
        <taxon>Vertebrata</taxon>
        <taxon>Euteleostomi</taxon>
        <taxon>Mammalia</taxon>
        <taxon>Eutheria</taxon>
        <taxon>Euarchontoglires</taxon>
        <taxon>Primates</taxon>
        <taxon>Haplorrhini</taxon>
        <taxon>Platyrrhini</taxon>
        <taxon>Cebidae</taxon>
        <taxon>Callitrichinae</taxon>
        <taxon>Saguinus</taxon>
    </lineage>
</organism>
<name>A0ABQ9UNI3_SAGOE</name>
<evidence type="ECO:0000313" key="1">
    <source>
        <dbReference type="EMBL" id="KAK2098364.1"/>
    </source>
</evidence>
<comment type="caution">
    <text evidence="1">The sequence shown here is derived from an EMBL/GenBank/DDBJ whole genome shotgun (WGS) entry which is preliminary data.</text>
</comment>
<keyword evidence="2" id="KW-1185">Reference proteome</keyword>
<reference evidence="1 2" key="1">
    <citation type="submission" date="2023-05" db="EMBL/GenBank/DDBJ databases">
        <title>B98-5 Cell Line De Novo Hybrid Assembly: An Optical Mapping Approach.</title>
        <authorList>
            <person name="Kananen K."/>
            <person name="Auerbach J.A."/>
            <person name="Kautto E."/>
            <person name="Blachly J.S."/>
        </authorList>
    </citation>
    <scope>NUCLEOTIDE SEQUENCE [LARGE SCALE GENOMIC DNA]</scope>
    <source>
        <strain evidence="1">B95-8</strain>
        <tissue evidence="1">Cell line</tissue>
    </source>
</reference>
<protein>
    <submittedName>
        <fullName evidence="1">Uncharacterized protein</fullName>
    </submittedName>
</protein>
<dbReference type="Proteomes" id="UP001266305">
    <property type="component" value="Unassembled WGS sequence"/>
</dbReference>
<accession>A0ABQ9UNI3</accession>
<dbReference type="EMBL" id="JASSZA010000011">
    <property type="protein sequence ID" value="KAK2098364.1"/>
    <property type="molecule type" value="Genomic_DNA"/>
</dbReference>
<gene>
    <name evidence="1" type="ORF">P7K49_023815</name>
</gene>
<proteinExistence type="predicted"/>
<sequence length="106" mass="12429">MRGQIKKALPAPEGTFRASFKDILLMNESILMLTGFCPCYIRTLLDALSTVHSQKVKKAKEQRHLHNKEHFRARQKVEKKKLKQQMDLRKLFLIQGQKKEEIRSPV</sequence>